<feature type="region of interest" description="Disordered" evidence="1">
    <location>
        <begin position="1"/>
        <end position="125"/>
    </location>
</feature>
<evidence type="ECO:0000313" key="2">
    <source>
        <dbReference type="EMBL" id="MFC3265059.1"/>
    </source>
</evidence>
<feature type="compositionally biased region" description="Low complexity" evidence="1">
    <location>
        <begin position="1"/>
        <end position="19"/>
    </location>
</feature>
<comment type="caution">
    <text evidence="2">The sequence shown here is derived from an EMBL/GenBank/DDBJ whole genome shotgun (WGS) entry which is preliminary data.</text>
</comment>
<feature type="compositionally biased region" description="Low complexity" evidence="1">
    <location>
        <begin position="67"/>
        <end position="86"/>
    </location>
</feature>
<sequence length="170" mass="16191">MSRGPGAPEAAAAPASGERAYPDPGPAPEIAARLAAMFGRRPAGEGESAVPAGPAHPPPRFPERPAPRGGAASAASAGPASGGDSRAGADRAEESGAEDGRTDAASAGGDAGAAPPAGAGAGPAVVGSYTAGGVHYVMYADGSIDAQTPDGVRHFSSLEALKAHFAGGGK</sequence>
<feature type="compositionally biased region" description="Low complexity" evidence="1">
    <location>
        <begin position="103"/>
        <end position="125"/>
    </location>
</feature>
<proteinExistence type="predicted"/>
<organism evidence="2 3">
    <name type="scientific">Camelimonas abortus</name>
    <dbReference type="NCBI Taxonomy" id="1017184"/>
    <lineage>
        <taxon>Bacteria</taxon>
        <taxon>Pseudomonadati</taxon>
        <taxon>Pseudomonadota</taxon>
        <taxon>Alphaproteobacteria</taxon>
        <taxon>Hyphomicrobiales</taxon>
        <taxon>Chelatococcaceae</taxon>
        <taxon>Camelimonas</taxon>
    </lineage>
</organism>
<evidence type="ECO:0000313" key="3">
    <source>
        <dbReference type="Proteomes" id="UP001595536"/>
    </source>
</evidence>
<dbReference type="EMBL" id="JBHRUV010000009">
    <property type="protein sequence ID" value="MFC3265059.1"/>
    <property type="molecule type" value="Genomic_DNA"/>
</dbReference>
<reference evidence="3" key="1">
    <citation type="journal article" date="2019" name="Int. J. Syst. Evol. Microbiol.">
        <title>The Global Catalogue of Microorganisms (GCM) 10K type strain sequencing project: providing services to taxonomists for standard genome sequencing and annotation.</title>
        <authorList>
            <consortium name="The Broad Institute Genomics Platform"/>
            <consortium name="The Broad Institute Genome Sequencing Center for Infectious Disease"/>
            <person name="Wu L."/>
            <person name="Ma J."/>
        </authorList>
    </citation>
    <scope>NUCLEOTIDE SEQUENCE [LARGE SCALE GENOMIC DNA]</scope>
    <source>
        <strain evidence="3">CCM 7941</strain>
    </source>
</reference>
<name>A0ABV7LB96_9HYPH</name>
<feature type="compositionally biased region" description="Basic and acidic residues" evidence="1">
    <location>
        <begin position="87"/>
        <end position="102"/>
    </location>
</feature>
<dbReference type="RefSeq" id="WP_376868661.1">
    <property type="nucleotide sequence ID" value="NZ_JBHRUV010000009.1"/>
</dbReference>
<evidence type="ECO:0000256" key="1">
    <source>
        <dbReference type="SAM" id="MobiDB-lite"/>
    </source>
</evidence>
<keyword evidence="3" id="KW-1185">Reference proteome</keyword>
<protein>
    <submittedName>
        <fullName evidence="2">Uncharacterized protein</fullName>
    </submittedName>
</protein>
<accession>A0ABV7LB96</accession>
<gene>
    <name evidence="2" type="ORF">ACFOEX_01620</name>
</gene>
<dbReference type="Proteomes" id="UP001595536">
    <property type="component" value="Unassembled WGS sequence"/>
</dbReference>